<comment type="function">
    <text evidence="2">Required for morphogenesis under gluconeogenic growth conditions.</text>
</comment>
<accession>A0A2I1PE27</accession>
<dbReference type="GO" id="GO:0043743">
    <property type="term" value="F:LPPG:FO 2-phospho-L-lactate transferase activity"/>
    <property type="evidence" value="ECO:0007669"/>
    <property type="project" value="InterPro"/>
</dbReference>
<dbReference type="CDD" id="cd07187">
    <property type="entry name" value="YvcK_like"/>
    <property type="match status" value="1"/>
</dbReference>
<keyword evidence="1 2" id="KW-0963">Cytoplasm</keyword>
<dbReference type="InterPro" id="IPR038136">
    <property type="entry name" value="CofD-like_dom_sf"/>
</dbReference>
<dbReference type="PANTHER" id="PTHR30135:SF3">
    <property type="entry name" value="GLUCONEOGENESIS FACTOR-RELATED"/>
    <property type="match status" value="1"/>
</dbReference>
<comment type="subcellular location">
    <subcellularLocation>
        <location evidence="2">Cytoplasm</location>
    </subcellularLocation>
</comment>
<keyword evidence="4" id="KW-1185">Reference proteome</keyword>
<dbReference type="InterPro" id="IPR010119">
    <property type="entry name" value="Gluconeogen_factor"/>
</dbReference>
<dbReference type="PANTHER" id="PTHR30135">
    <property type="entry name" value="UNCHARACTERIZED PROTEIN YVCK-RELATED"/>
    <property type="match status" value="1"/>
</dbReference>
<comment type="caution">
    <text evidence="3">The sequence shown here is derived from an EMBL/GenBank/DDBJ whole genome shotgun (WGS) entry which is preliminary data.</text>
</comment>
<evidence type="ECO:0000313" key="3">
    <source>
        <dbReference type="EMBL" id="PKZ42869.1"/>
    </source>
</evidence>
<dbReference type="AlphaFoldDB" id="A0A2I1PE27"/>
<dbReference type="RefSeq" id="WP_101848982.1">
    <property type="nucleotide sequence ID" value="NZ_PKIZ01000001.1"/>
</dbReference>
<dbReference type="OrthoDB" id="9783842at2"/>
<reference evidence="3 4" key="1">
    <citation type="submission" date="2017-12" db="EMBL/GenBank/DDBJ databases">
        <title>Phylogenetic diversity of female urinary microbiome.</title>
        <authorList>
            <person name="Thomas-White K."/>
            <person name="Wolfe A.J."/>
        </authorList>
    </citation>
    <scope>NUCLEOTIDE SEQUENCE [LARGE SCALE GENOMIC DNA]</scope>
    <source>
        <strain evidence="3 4">UMB1298</strain>
    </source>
</reference>
<sequence length="346" mass="37005">MAELSSGRQPALTGSLQLPPRVVAMGGGHGLYASLTALRHLTRDLTAVVTVADNGGSSGRLRDDYDTIPPGDLRMALAALCDDTEKGQAWRELLQHRFPRSRRHGDGEVGPEKLVGELEGHAMGNLMILTAWSRLGGPVEGLAALGRLIGARGRVLPMCSRPLGIEATVRGADPADPHRRDVVVGQKEVARSAGYVEQVRLSPQDASAEPQAVQEVMAADWVVLGPGSWYTSVMPHLLVPDLRDAIVATPARRVLTMNIDSTGENQGRSPAEQLAAVLENAPGFVPNVVLVDHHQVADPEDRSALEALVRESDGDLHVADLVSRTRPGVHDVMRLATAYQDVLHLG</sequence>
<evidence type="ECO:0000256" key="2">
    <source>
        <dbReference type="HAMAP-Rule" id="MF_00973"/>
    </source>
</evidence>
<dbReference type="EMBL" id="PKIZ01000001">
    <property type="protein sequence ID" value="PKZ42869.1"/>
    <property type="molecule type" value="Genomic_DNA"/>
</dbReference>
<comment type="similarity">
    <text evidence="2">Belongs to the gluconeogenesis factor family.</text>
</comment>
<dbReference type="SUPFAM" id="SSF142338">
    <property type="entry name" value="CofD-like"/>
    <property type="match status" value="1"/>
</dbReference>
<name>A0A2I1PE27_9MICO</name>
<dbReference type="GO" id="GO:0005737">
    <property type="term" value="C:cytoplasm"/>
    <property type="evidence" value="ECO:0007669"/>
    <property type="project" value="UniProtKB-SubCell"/>
</dbReference>
<dbReference type="Proteomes" id="UP000234206">
    <property type="component" value="Unassembled WGS sequence"/>
</dbReference>
<dbReference type="Gene3D" id="3.40.50.10680">
    <property type="entry name" value="CofD-like domains"/>
    <property type="match status" value="1"/>
</dbReference>
<evidence type="ECO:0000313" key="4">
    <source>
        <dbReference type="Proteomes" id="UP000234206"/>
    </source>
</evidence>
<dbReference type="InterPro" id="IPR002882">
    <property type="entry name" value="CofD"/>
</dbReference>
<dbReference type="Pfam" id="PF01933">
    <property type="entry name" value="CofD"/>
    <property type="match status" value="1"/>
</dbReference>
<protein>
    <recommendedName>
        <fullName evidence="2">Putative gluconeogenesis factor</fullName>
    </recommendedName>
</protein>
<evidence type="ECO:0000256" key="1">
    <source>
        <dbReference type="ARBA" id="ARBA00022490"/>
    </source>
</evidence>
<dbReference type="HAMAP" id="MF_00973">
    <property type="entry name" value="Gluconeogen_factor"/>
    <property type="match status" value="1"/>
</dbReference>
<organism evidence="3 4">
    <name type="scientific">Kytococcus schroeteri</name>
    <dbReference type="NCBI Taxonomy" id="138300"/>
    <lineage>
        <taxon>Bacteria</taxon>
        <taxon>Bacillati</taxon>
        <taxon>Actinomycetota</taxon>
        <taxon>Actinomycetes</taxon>
        <taxon>Micrococcales</taxon>
        <taxon>Kytococcaceae</taxon>
        <taxon>Kytococcus</taxon>
    </lineage>
</organism>
<proteinExistence type="inferred from homology"/>
<dbReference type="NCBIfam" id="TIGR01826">
    <property type="entry name" value="CofD_related"/>
    <property type="match status" value="1"/>
</dbReference>
<dbReference type="GO" id="GO:0008360">
    <property type="term" value="P:regulation of cell shape"/>
    <property type="evidence" value="ECO:0007669"/>
    <property type="project" value="UniProtKB-UniRule"/>
</dbReference>
<gene>
    <name evidence="3" type="ORF">CYJ76_01095</name>
</gene>